<dbReference type="CDD" id="cd05009">
    <property type="entry name" value="SIS_GlmS_GlmD_2"/>
    <property type="match status" value="1"/>
</dbReference>
<name>F9P7Z8_STRCV</name>
<evidence type="ECO:0000256" key="2">
    <source>
        <dbReference type="ARBA" id="ARBA00004496"/>
    </source>
</evidence>
<keyword evidence="5 10" id="KW-0963">Cytoplasm</keyword>
<keyword evidence="9" id="KW-0315">Glutamine amidotransferase</keyword>
<dbReference type="InterPro" id="IPR047084">
    <property type="entry name" value="GFAT_N"/>
</dbReference>
<dbReference type="InterPro" id="IPR035490">
    <property type="entry name" value="GlmS/FrlB_SIS"/>
</dbReference>
<protein>
    <recommendedName>
        <fullName evidence="4 10">Glutamine--fructose-6-phosphate aminotransferase [isomerizing]</fullName>
        <ecNumber evidence="3 10">2.6.1.16</ecNumber>
    </recommendedName>
    <alternativeName>
        <fullName evidence="10">D-fructose-6-phosphate amidotransferase</fullName>
    </alternativeName>
    <alternativeName>
        <fullName evidence="10">GFAT</fullName>
    </alternativeName>
    <alternativeName>
        <fullName evidence="10">Glucosamine-6-phosphate synthase</fullName>
    </alternativeName>
    <alternativeName>
        <fullName evidence="10">Hexosephosphate aminotransferase</fullName>
    </alternativeName>
    <alternativeName>
        <fullName evidence="10">L-glutamine--D-fructose-6-phosphate amidotransferase</fullName>
    </alternativeName>
</protein>
<dbReference type="GO" id="GO:0006487">
    <property type="term" value="P:protein N-linked glycosylation"/>
    <property type="evidence" value="ECO:0007669"/>
    <property type="project" value="TreeGrafter"/>
</dbReference>
<evidence type="ECO:0000313" key="13">
    <source>
        <dbReference type="EMBL" id="EGV08256.1"/>
    </source>
</evidence>
<comment type="catalytic activity">
    <reaction evidence="1 10">
        <text>D-fructose 6-phosphate + L-glutamine = D-glucosamine 6-phosphate + L-glutamate</text>
        <dbReference type="Rhea" id="RHEA:13237"/>
        <dbReference type="ChEBI" id="CHEBI:29985"/>
        <dbReference type="ChEBI" id="CHEBI:58359"/>
        <dbReference type="ChEBI" id="CHEBI:58725"/>
        <dbReference type="ChEBI" id="CHEBI:61527"/>
        <dbReference type="EC" id="2.6.1.16"/>
    </reaction>
</comment>
<dbReference type="CDD" id="cd05008">
    <property type="entry name" value="SIS_GlmS_GlmD_1"/>
    <property type="match status" value="1"/>
</dbReference>
<organism evidence="13 14">
    <name type="scientific">Streptococcus constellatus subsp. pharyngis SK1060 = CCUG 46377</name>
    <dbReference type="NCBI Taxonomy" id="1035184"/>
    <lineage>
        <taxon>Bacteria</taxon>
        <taxon>Bacillati</taxon>
        <taxon>Bacillota</taxon>
        <taxon>Bacilli</taxon>
        <taxon>Lactobacillales</taxon>
        <taxon>Streptococcaceae</taxon>
        <taxon>Streptococcus</taxon>
        <taxon>Streptococcus anginosus group</taxon>
    </lineage>
</organism>
<evidence type="ECO:0000256" key="3">
    <source>
        <dbReference type="ARBA" id="ARBA00012916"/>
    </source>
</evidence>
<dbReference type="GO" id="GO:0005829">
    <property type="term" value="C:cytosol"/>
    <property type="evidence" value="ECO:0007669"/>
    <property type="project" value="TreeGrafter"/>
</dbReference>
<evidence type="ECO:0000313" key="14">
    <source>
        <dbReference type="Proteomes" id="UP000003287"/>
    </source>
</evidence>
<keyword evidence="6 10" id="KW-0032">Aminotransferase</keyword>
<dbReference type="Gene3D" id="3.40.50.10490">
    <property type="entry name" value="Glucose-6-phosphate isomerase like protein, domain 1"/>
    <property type="match status" value="2"/>
</dbReference>
<proteinExistence type="inferred from homology"/>
<feature type="active site" description="Nucleophile; for GATase activity" evidence="10">
    <location>
        <position position="9"/>
    </location>
</feature>
<evidence type="ECO:0000256" key="8">
    <source>
        <dbReference type="ARBA" id="ARBA00022737"/>
    </source>
</evidence>
<feature type="active site" description="For Fru-6P isomerization activity" evidence="10">
    <location>
        <position position="606"/>
    </location>
</feature>
<dbReference type="PANTHER" id="PTHR10937">
    <property type="entry name" value="GLUCOSAMINE--FRUCTOSE-6-PHOSPHATE AMINOTRANSFERASE, ISOMERIZING"/>
    <property type="match status" value="1"/>
</dbReference>
<dbReference type="InterPro" id="IPR005855">
    <property type="entry name" value="GFAT"/>
</dbReference>
<evidence type="ECO:0000256" key="4">
    <source>
        <dbReference type="ARBA" id="ARBA00016090"/>
    </source>
</evidence>
<dbReference type="Pfam" id="PF13522">
    <property type="entry name" value="GATase_6"/>
    <property type="match status" value="1"/>
</dbReference>
<dbReference type="Gene3D" id="3.60.20.10">
    <property type="entry name" value="Glutamine Phosphoribosylpyrophosphate, subunit 1, domain 1"/>
    <property type="match status" value="1"/>
</dbReference>
<feature type="domain" description="SIS" evidence="12">
    <location>
        <begin position="291"/>
        <end position="430"/>
    </location>
</feature>
<dbReference type="PROSITE" id="PS51464">
    <property type="entry name" value="SIS"/>
    <property type="match status" value="2"/>
</dbReference>
<dbReference type="Proteomes" id="UP000003287">
    <property type="component" value="Unassembled WGS sequence"/>
</dbReference>
<keyword evidence="7 10" id="KW-0808">Transferase</keyword>
<dbReference type="Pfam" id="PF01380">
    <property type="entry name" value="SIS"/>
    <property type="match status" value="2"/>
</dbReference>
<dbReference type="InterPro" id="IPR035466">
    <property type="entry name" value="GlmS/AgaS_SIS"/>
</dbReference>
<dbReference type="InterPro" id="IPR001347">
    <property type="entry name" value="SIS_dom"/>
</dbReference>
<dbReference type="GO" id="GO:0006002">
    <property type="term" value="P:fructose 6-phosphate metabolic process"/>
    <property type="evidence" value="ECO:0007669"/>
    <property type="project" value="TreeGrafter"/>
</dbReference>
<evidence type="ECO:0000256" key="5">
    <source>
        <dbReference type="ARBA" id="ARBA00022490"/>
    </source>
</evidence>
<dbReference type="NCBIfam" id="NF001484">
    <property type="entry name" value="PRK00331.1"/>
    <property type="match status" value="1"/>
</dbReference>
<dbReference type="InterPro" id="IPR046348">
    <property type="entry name" value="SIS_dom_sf"/>
</dbReference>
<dbReference type="CDD" id="cd00714">
    <property type="entry name" value="GFAT"/>
    <property type="match status" value="1"/>
</dbReference>
<accession>F9P7Z8</accession>
<dbReference type="GO" id="GO:0006047">
    <property type="term" value="P:UDP-N-acetylglucosamine metabolic process"/>
    <property type="evidence" value="ECO:0007669"/>
    <property type="project" value="TreeGrafter"/>
</dbReference>
<evidence type="ECO:0000259" key="11">
    <source>
        <dbReference type="PROSITE" id="PS51278"/>
    </source>
</evidence>
<dbReference type="GO" id="GO:0097367">
    <property type="term" value="F:carbohydrate derivative binding"/>
    <property type="evidence" value="ECO:0007669"/>
    <property type="project" value="InterPro"/>
</dbReference>
<dbReference type="PANTHER" id="PTHR10937:SF0">
    <property type="entry name" value="GLUTAMINE--FRUCTOSE-6-PHOSPHATE TRANSAMINASE (ISOMERIZING)"/>
    <property type="match status" value="1"/>
</dbReference>
<evidence type="ECO:0000256" key="6">
    <source>
        <dbReference type="ARBA" id="ARBA00022576"/>
    </source>
</evidence>
<gene>
    <name evidence="10 13" type="primary">glmS</name>
    <name evidence="13" type="ORF">HMPREF1042_2013</name>
</gene>
<dbReference type="FunFam" id="3.60.20.10:FF:000006">
    <property type="entry name" value="Glutamine--fructose-6-phosphate aminotransferase [isomerizing]"/>
    <property type="match status" value="1"/>
</dbReference>
<dbReference type="InterPro" id="IPR029055">
    <property type="entry name" value="Ntn_hydrolases_N"/>
</dbReference>
<evidence type="ECO:0000256" key="7">
    <source>
        <dbReference type="ARBA" id="ARBA00022679"/>
    </source>
</evidence>
<dbReference type="AlphaFoldDB" id="F9P7Z8"/>
<feature type="initiator methionine" description="Removed" evidence="10">
    <location>
        <position position="8"/>
    </location>
</feature>
<comment type="subcellular location">
    <subcellularLocation>
        <location evidence="2 10">Cytoplasm</location>
    </subcellularLocation>
</comment>
<dbReference type="NCBIfam" id="TIGR01135">
    <property type="entry name" value="glmS"/>
    <property type="match status" value="1"/>
</dbReference>
<dbReference type="EMBL" id="AFUP01000004">
    <property type="protein sequence ID" value="EGV08256.1"/>
    <property type="molecule type" value="Genomic_DNA"/>
</dbReference>
<evidence type="ECO:0000259" key="12">
    <source>
        <dbReference type="PROSITE" id="PS51464"/>
    </source>
</evidence>
<feature type="domain" description="SIS" evidence="12">
    <location>
        <begin position="463"/>
        <end position="601"/>
    </location>
</feature>
<dbReference type="eggNOG" id="COG0449">
    <property type="taxonomic scope" value="Bacteria"/>
</dbReference>
<sequence>MFAINNSMCGIVGVVGNRNATDILMQGLEKLEYRGYDSAGIFVTNGKTSSLVKSVGRIADLRAKIGIDVAGTAGIGHTRWATHGKPSESNAHPHTSQTGRFVLVHNGVIENYLDIKNTYLAGHDLKGQTDTEIAVHLIGKFVEEENLSVLEAFKKALHIIEGSYAFALMDAEDADTVYVAKNKTPLLVGLGEGYNMVCSDAMAMIRETSEFMEIHDKELVIVTKDSVHVQDYDGNPIERESYTAELDLSDIGKGTYPYYMLKEIDEQPTVMRKLIQAYTDENDQVSVDPAIIKAVQEADRLYILAAGTSYHAGFATKRMLEELTDTPVELGISSEWGYRWPLLSKKPMFILISQSGETADSRQVLVKANAMGIPSLTVTNVPGSTLSREATHTMLLHAGPEIAVASTKAYTAQIATLAFLAKAVGDANGNEKAKQFDLVHELSIVAQAIEATLSEKDSIDEKVRDLLATTRNAFYIGRGQDYYVAMEASLKLKEISYIQCEGFAAGELKHGTISLIEDGTPVIALISSDEQLASHTRGNVSEVVARGANVLTVVEENVAKEGDDIVLMSVHPYLSPISMVVPTQLIAYFATLHRGLDVDKPRNLAKSVTVE</sequence>
<evidence type="ECO:0000256" key="9">
    <source>
        <dbReference type="ARBA" id="ARBA00022962"/>
    </source>
</evidence>
<dbReference type="FunFam" id="3.40.50.10490:FF:000001">
    <property type="entry name" value="Glutamine--fructose-6-phosphate aminotransferase [isomerizing]"/>
    <property type="match status" value="1"/>
</dbReference>
<dbReference type="InterPro" id="IPR017932">
    <property type="entry name" value="GATase_2_dom"/>
</dbReference>
<dbReference type="EC" id="2.6.1.16" evidence="3 10"/>
<evidence type="ECO:0000256" key="1">
    <source>
        <dbReference type="ARBA" id="ARBA00001031"/>
    </source>
</evidence>
<dbReference type="FunFam" id="3.40.50.10490:FF:000022">
    <property type="entry name" value="Glutamine--fructose-6-phosphate aminotransferase [isomerizing]"/>
    <property type="match status" value="1"/>
</dbReference>
<evidence type="ECO:0000256" key="10">
    <source>
        <dbReference type="HAMAP-Rule" id="MF_00164"/>
    </source>
</evidence>
<keyword evidence="8" id="KW-0677">Repeat</keyword>
<feature type="domain" description="Glutamine amidotransferase type-2" evidence="11">
    <location>
        <begin position="9"/>
        <end position="225"/>
    </location>
</feature>
<comment type="subunit">
    <text evidence="10">Homodimer.</text>
</comment>
<dbReference type="GO" id="GO:0005975">
    <property type="term" value="P:carbohydrate metabolic process"/>
    <property type="evidence" value="ECO:0007669"/>
    <property type="project" value="UniProtKB-UniRule"/>
</dbReference>
<dbReference type="GO" id="GO:0004360">
    <property type="term" value="F:glutamine-fructose-6-phosphate transaminase (isomerizing) activity"/>
    <property type="evidence" value="ECO:0007669"/>
    <property type="project" value="UniProtKB-UniRule"/>
</dbReference>
<comment type="function">
    <text evidence="10">Catalyzes the first step in hexosamine metabolism, converting fructose-6P into glucosamine-6P using glutamine as a nitrogen source.</text>
</comment>
<reference evidence="13 14" key="1">
    <citation type="submission" date="2011-06" db="EMBL/GenBank/DDBJ databases">
        <authorList>
            <person name="Harkins D.M."/>
            <person name="Madupu R."/>
            <person name="Durkin A.S."/>
            <person name="Torralba M."/>
            <person name="Methe B."/>
            <person name="Sutton G.G."/>
            <person name="Nelson K.E."/>
        </authorList>
    </citation>
    <scope>NUCLEOTIDE SEQUENCE [LARGE SCALE GENOMIC DNA]</scope>
    <source>
        <strain evidence="13 14">SK1060</strain>
    </source>
</reference>
<dbReference type="HAMAP" id="MF_00164">
    <property type="entry name" value="GlmS"/>
    <property type="match status" value="1"/>
</dbReference>
<dbReference type="SUPFAM" id="SSF53697">
    <property type="entry name" value="SIS domain"/>
    <property type="match status" value="1"/>
</dbReference>
<dbReference type="PROSITE" id="PS51278">
    <property type="entry name" value="GATASE_TYPE_2"/>
    <property type="match status" value="1"/>
</dbReference>
<dbReference type="SUPFAM" id="SSF56235">
    <property type="entry name" value="N-terminal nucleophile aminohydrolases (Ntn hydrolases)"/>
    <property type="match status" value="1"/>
</dbReference>